<evidence type="ECO:0000256" key="5">
    <source>
        <dbReference type="ARBA" id="ARBA00022989"/>
    </source>
</evidence>
<evidence type="ECO:0000256" key="8">
    <source>
        <dbReference type="SAM" id="MobiDB-lite"/>
    </source>
</evidence>
<keyword evidence="3" id="KW-0812">Transmembrane</keyword>
<accession>A0A401PT16</accession>
<evidence type="ECO:0000259" key="9">
    <source>
        <dbReference type="PROSITE" id="PS50835"/>
    </source>
</evidence>
<dbReference type="EMBL" id="BFAA01011342">
    <property type="protein sequence ID" value="GCB76284.1"/>
    <property type="molecule type" value="Genomic_DNA"/>
</dbReference>
<dbReference type="OMA" id="EACHVQC"/>
<dbReference type="InterPro" id="IPR036179">
    <property type="entry name" value="Ig-like_dom_sf"/>
</dbReference>
<name>A0A401PT16_SCYTO</name>
<dbReference type="Gene3D" id="2.60.40.10">
    <property type="entry name" value="Immunoglobulins"/>
    <property type="match status" value="1"/>
</dbReference>
<feature type="region of interest" description="Disordered" evidence="8">
    <location>
        <begin position="177"/>
        <end position="200"/>
    </location>
</feature>
<dbReference type="InterPro" id="IPR013783">
    <property type="entry name" value="Ig-like_fold"/>
</dbReference>
<evidence type="ECO:0000256" key="6">
    <source>
        <dbReference type="ARBA" id="ARBA00023136"/>
    </source>
</evidence>
<feature type="domain" description="Ig-like" evidence="9">
    <location>
        <begin position="263"/>
        <end position="356"/>
    </location>
</feature>
<proteinExistence type="inferred from homology"/>
<keyword evidence="7" id="KW-0325">Glycoprotein</keyword>
<dbReference type="CDD" id="cd00096">
    <property type="entry name" value="Ig"/>
    <property type="match status" value="1"/>
</dbReference>
<dbReference type="AlphaFoldDB" id="A0A401PT16"/>
<dbReference type="InterPro" id="IPR039311">
    <property type="entry name" value="FAM187A/B"/>
</dbReference>
<evidence type="ECO:0000256" key="1">
    <source>
        <dbReference type="ARBA" id="ARBA00004479"/>
    </source>
</evidence>
<sequence>MTLHCPGALEAEEDTVHWQYLNLSQSHRHGRVHQADSEMAEPDIGPELRPRTFVGPRGVRVKRGPLIHLSLRALLRGGTLMLSRAQPSDSGLYLCKAGATILGSYRVDVQDAGLLHVSHRGLGQTVLRNQSVRLQGGGRLRLHTRWGPWQECDRCGAPGERKRLGFCWAALWEGGEVEGGDSEGEAKDPLAEDTPGPELPCGLMQQRLGQALPRRGPEIRYESCRRECGAAQEHDELTAQAREMLGVDSPTRGHSRADKRAPPTWLESRILLLETLLLDMHEEVHLRCPGASVYTPVSWQRDSTLLTRLDLLRSCNGTHYLDQETGGAIYHITGVRRSDQGIYRCWVRGRRSAAFHLELPDLPPRRHLQSRQLLGVLRAVLGSFALVFVVSALAELLHSCWCEVL</sequence>
<gene>
    <name evidence="10" type="ORF">scyTo_0017444</name>
</gene>
<dbReference type="Proteomes" id="UP000288216">
    <property type="component" value="Unassembled WGS sequence"/>
</dbReference>
<dbReference type="SUPFAM" id="SSF48726">
    <property type="entry name" value="Immunoglobulin"/>
    <property type="match status" value="2"/>
</dbReference>
<dbReference type="GO" id="GO:0016020">
    <property type="term" value="C:membrane"/>
    <property type="evidence" value="ECO:0007669"/>
    <property type="project" value="UniProtKB-SubCell"/>
</dbReference>
<dbReference type="PROSITE" id="PS50835">
    <property type="entry name" value="IG_LIKE"/>
    <property type="match status" value="2"/>
</dbReference>
<feature type="domain" description="Ig-like" evidence="9">
    <location>
        <begin position="1"/>
        <end position="97"/>
    </location>
</feature>
<evidence type="ECO:0000313" key="11">
    <source>
        <dbReference type="Proteomes" id="UP000288216"/>
    </source>
</evidence>
<dbReference type="InterPro" id="IPR007110">
    <property type="entry name" value="Ig-like_dom"/>
</dbReference>
<organism evidence="10 11">
    <name type="scientific">Scyliorhinus torazame</name>
    <name type="common">Cloudy catshark</name>
    <name type="synonym">Catulus torazame</name>
    <dbReference type="NCBI Taxonomy" id="75743"/>
    <lineage>
        <taxon>Eukaryota</taxon>
        <taxon>Metazoa</taxon>
        <taxon>Chordata</taxon>
        <taxon>Craniata</taxon>
        <taxon>Vertebrata</taxon>
        <taxon>Chondrichthyes</taxon>
        <taxon>Elasmobranchii</taxon>
        <taxon>Galeomorphii</taxon>
        <taxon>Galeoidea</taxon>
        <taxon>Carcharhiniformes</taxon>
        <taxon>Scyliorhinidae</taxon>
        <taxon>Scyliorhinus</taxon>
    </lineage>
</organism>
<evidence type="ECO:0000313" key="10">
    <source>
        <dbReference type="EMBL" id="GCB76284.1"/>
    </source>
</evidence>
<comment type="caution">
    <text evidence="10">The sequence shown here is derived from an EMBL/GenBank/DDBJ whole genome shotgun (WGS) entry which is preliminary data.</text>
</comment>
<dbReference type="STRING" id="75743.A0A401PT16"/>
<keyword evidence="5" id="KW-1133">Transmembrane helix</keyword>
<keyword evidence="4" id="KW-0732">Signal</keyword>
<evidence type="ECO:0000256" key="3">
    <source>
        <dbReference type="ARBA" id="ARBA00022692"/>
    </source>
</evidence>
<reference evidence="10 11" key="1">
    <citation type="journal article" date="2018" name="Nat. Ecol. Evol.">
        <title>Shark genomes provide insights into elasmobranch evolution and the origin of vertebrates.</title>
        <authorList>
            <person name="Hara Y"/>
            <person name="Yamaguchi K"/>
            <person name="Onimaru K"/>
            <person name="Kadota M"/>
            <person name="Koyanagi M"/>
            <person name="Keeley SD"/>
            <person name="Tatsumi K"/>
            <person name="Tanaka K"/>
            <person name="Motone F"/>
            <person name="Kageyama Y"/>
            <person name="Nozu R"/>
            <person name="Adachi N"/>
            <person name="Nishimura O"/>
            <person name="Nakagawa R"/>
            <person name="Tanegashima C"/>
            <person name="Kiyatake I"/>
            <person name="Matsumoto R"/>
            <person name="Murakumo K"/>
            <person name="Nishida K"/>
            <person name="Terakita A"/>
            <person name="Kuratani S"/>
            <person name="Sato K"/>
            <person name="Hyodo S Kuraku.S."/>
        </authorList>
    </citation>
    <scope>NUCLEOTIDE SEQUENCE [LARGE SCALE GENOMIC DNA]</scope>
</reference>
<dbReference type="SMART" id="SM00409">
    <property type="entry name" value="IG"/>
    <property type="match status" value="2"/>
</dbReference>
<dbReference type="OrthoDB" id="6434091at2759"/>
<comment type="subcellular location">
    <subcellularLocation>
        <location evidence="1">Membrane</location>
        <topology evidence="1">Single-pass type I membrane protein</topology>
    </subcellularLocation>
</comment>
<keyword evidence="6" id="KW-0472">Membrane</keyword>
<dbReference type="PANTHER" id="PTHR32178:SF8">
    <property type="entry name" value="PROTEIN FAM187B"/>
    <property type="match status" value="1"/>
</dbReference>
<dbReference type="InterPro" id="IPR003599">
    <property type="entry name" value="Ig_sub"/>
</dbReference>
<evidence type="ECO:0000256" key="4">
    <source>
        <dbReference type="ARBA" id="ARBA00022729"/>
    </source>
</evidence>
<protein>
    <recommendedName>
        <fullName evidence="9">Ig-like domain-containing protein</fullName>
    </recommendedName>
</protein>
<evidence type="ECO:0000256" key="2">
    <source>
        <dbReference type="ARBA" id="ARBA00008727"/>
    </source>
</evidence>
<dbReference type="PANTHER" id="PTHR32178">
    <property type="entry name" value="FAM187"/>
    <property type="match status" value="1"/>
</dbReference>
<keyword evidence="11" id="KW-1185">Reference proteome</keyword>
<evidence type="ECO:0000256" key="7">
    <source>
        <dbReference type="ARBA" id="ARBA00023180"/>
    </source>
</evidence>
<comment type="similarity">
    <text evidence="2">Belongs to the FAM187 family.</text>
</comment>